<dbReference type="STRING" id="10195.A0A3M7QV52"/>
<dbReference type="UniPathway" id="UPA00378"/>
<dbReference type="Proteomes" id="UP000276133">
    <property type="component" value="Unassembled WGS sequence"/>
</dbReference>
<evidence type="ECO:0000256" key="1">
    <source>
        <dbReference type="ARBA" id="ARBA00004323"/>
    </source>
</evidence>
<dbReference type="PANTHER" id="PTHR48438:SF1">
    <property type="entry name" value="ALPHA-(1,3)-FUCOSYLTRANSFERASE C-RELATED"/>
    <property type="match status" value="1"/>
</dbReference>
<dbReference type="PANTHER" id="PTHR48438">
    <property type="entry name" value="ALPHA-(1,3)-FUCOSYLTRANSFERASE C-RELATED"/>
    <property type="match status" value="1"/>
</dbReference>
<sequence length="307" mass="35918">MKEFYSSVSRNYKFEAENFKVVIDGVQYPQSIPLNLNKTINFNCLNSIERKAKILFWTPFFGDPKFAFGLGYKQPFIDNLCPVYNCEIFNDKSRVNEADIVIVHMRDSIKEFPANRPKNQRWVTLLGKCGIRCIDFFKKSSNENCKELVANSHKFYLSFENSICNGYISEKFFQILRYDIIPVVLGGGNYSYFIPKTGYINVLDYKTPKDLADYLLYLEQNKTAGKIIFVTCVFSLTWKIIFQYGEIPLKILACFGTKIQIVKFQNMVKMTLFIFNLNFGELFFLNFNFNRRDIQKILCLKFLIIAL</sequence>
<comment type="pathway">
    <text evidence="2">Protein modification; protein glycosylation.</text>
</comment>
<dbReference type="InterPro" id="IPR038577">
    <property type="entry name" value="GT10-like_C_sf"/>
</dbReference>
<evidence type="ECO:0000313" key="10">
    <source>
        <dbReference type="Proteomes" id="UP000276133"/>
    </source>
</evidence>
<organism evidence="9 10">
    <name type="scientific">Brachionus plicatilis</name>
    <name type="common">Marine rotifer</name>
    <name type="synonym">Brachionus muelleri</name>
    <dbReference type="NCBI Taxonomy" id="10195"/>
    <lineage>
        <taxon>Eukaryota</taxon>
        <taxon>Metazoa</taxon>
        <taxon>Spiralia</taxon>
        <taxon>Gnathifera</taxon>
        <taxon>Rotifera</taxon>
        <taxon>Eurotatoria</taxon>
        <taxon>Monogononta</taxon>
        <taxon>Pseudotrocha</taxon>
        <taxon>Ploima</taxon>
        <taxon>Brachionidae</taxon>
        <taxon>Brachionus</taxon>
    </lineage>
</organism>
<keyword evidence="7" id="KW-0812">Transmembrane</keyword>
<accession>A0A3M7QV52</accession>
<protein>
    <recommendedName>
        <fullName evidence="7">Fucosyltransferase</fullName>
        <ecNumber evidence="7">2.4.1.-</ecNumber>
    </recommendedName>
</protein>
<keyword evidence="5 7" id="KW-0808">Transferase</keyword>
<dbReference type="Gene3D" id="3.40.50.11660">
    <property type="entry name" value="Glycosyl transferase family 10, C-terminal domain"/>
    <property type="match status" value="1"/>
</dbReference>
<keyword evidence="4 7" id="KW-0328">Glycosyltransferase</keyword>
<comment type="similarity">
    <text evidence="3 7">Belongs to the glycosyltransferase 10 family.</text>
</comment>
<gene>
    <name evidence="9" type="ORF">BpHYR1_023264</name>
</gene>
<dbReference type="GO" id="GO:0008417">
    <property type="term" value="F:fucosyltransferase activity"/>
    <property type="evidence" value="ECO:0007669"/>
    <property type="project" value="InterPro"/>
</dbReference>
<dbReference type="InterPro" id="IPR055270">
    <property type="entry name" value="Glyco_tran_10_C"/>
</dbReference>
<dbReference type="AlphaFoldDB" id="A0A3M7QV52"/>
<dbReference type="SUPFAM" id="SSF53756">
    <property type="entry name" value="UDP-Glycosyltransferase/glycogen phosphorylase"/>
    <property type="match status" value="1"/>
</dbReference>
<reference evidence="9 10" key="1">
    <citation type="journal article" date="2018" name="Sci. Rep.">
        <title>Genomic signatures of local adaptation to the degree of environmental predictability in rotifers.</title>
        <authorList>
            <person name="Franch-Gras L."/>
            <person name="Hahn C."/>
            <person name="Garcia-Roger E.M."/>
            <person name="Carmona M.J."/>
            <person name="Serra M."/>
            <person name="Gomez A."/>
        </authorList>
    </citation>
    <scope>NUCLEOTIDE SEQUENCE [LARGE SCALE GENOMIC DNA]</scope>
    <source>
        <strain evidence="9">HYR1</strain>
    </source>
</reference>
<evidence type="ECO:0000256" key="5">
    <source>
        <dbReference type="ARBA" id="ARBA00022679"/>
    </source>
</evidence>
<evidence type="ECO:0000256" key="6">
    <source>
        <dbReference type="ARBA" id="ARBA00023034"/>
    </source>
</evidence>
<name>A0A3M7QV52_BRAPC</name>
<dbReference type="OrthoDB" id="427096at2759"/>
<keyword evidence="7" id="KW-0472">Membrane</keyword>
<evidence type="ECO:0000259" key="8">
    <source>
        <dbReference type="Pfam" id="PF00852"/>
    </source>
</evidence>
<dbReference type="GO" id="GO:0000139">
    <property type="term" value="C:Golgi membrane"/>
    <property type="evidence" value="ECO:0007669"/>
    <property type="project" value="UniProtKB-SubCell"/>
</dbReference>
<evidence type="ECO:0000256" key="7">
    <source>
        <dbReference type="RuleBase" id="RU003832"/>
    </source>
</evidence>
<evidence type="ECO:0000256" key="4">
    <source>
        <dbReference type="ARBA" id="ARBA00022676"/>
    </source>
</evidence>
<proteinExistence type="inferred from homology"/>
<feature type="domain" description="Fucosyltransferase C-terminal" evidence="8">
    <location>
        <begin position="123"/>
        <end position="224"/>
    </location>
</feature>
<dbReference type="InterPro" id="IPR001503">
    <property type="entry name" value="Glyco_trans_10"/>
</dbReference>
<keyword evidence="10" id="KW-1185">Reference proteome</keyword>
<evidence type="ECO:0000313" key="9">
    <source>
        <dbReference type="EMBL" id="RNA15250.1"/>
    </source>
</evidence>
<comment type="caution">
    <text evidence="9">The sequence shown here is derived from an EMBL/GenBank/DDBJ whole genome shotgun (WGS) entry which is preliminary data.</text>
</comment>
<comment type="subcellular location">
    <subcellularLocation>
        <location evidence="1">Golgi apparatus membrane</location>
        <topology evidence="1">Single-pass type II membrane protein</topology>
    </subcellularLocation>
    <subcellularLocation>
        <location evidence="7">Golgi apparatus</location>
        <location evidence="7">Golgi stack membrane</location>
        <topology evidence="7">Single-pass type II membrane protein</topology>
    </subcellularLocation>
</comment>
<keyword evidence="6 7" id="KW-0333">Golgi apparatus</keyword>
<dbReference type="EMBL" id="REGN01005002">
    <property type="protein sequence ID" value="RNA15250.1"/>
    <property type="molecule type" value="Genomic_DNA"/>
</dbReference>
<dbReference type="Pfam" id="PF00852">
    <property type="entry name" value="Glyco_transf_10"/>
    <property type="match status" value="1"/>
</dbReference>
<dbReference type="EC" id="2.4.1.-" evidence="7"/>
<evidence type="ECO:0000256" key="3">
    <source>
        <dbReference type="ARBA" id="ARBA00008919"/>
    </source>
</evidence>
<evidence type="ECO:0000256" key="2">
    <source>
        <dbReference type="ARBA" id="ARBA00004922"/>
    </source>
</evidence>
<dbReference type="GO" id="GO:0032580">
    <property type="term" value="C:Golgi cisterna membrane"/>
    <property type="evidence" value="ECO:0007669"/>
    <property type="project" value="UniProtKB-SubCell"/>
</dbReference>